<dbReference type="EMBL" id="ANHZ02000009">
    <property type="protein sequence ID" value="EME36734.1"/>
    <property type="molecule type" value="Genomic_DNA"/>
</dbReference>
<keyword evidence="2" id="KW-1185">Reference proteome</keyword>
<reference evidence="1 2" key="1">
    <citation type="journal article" date="2014" name="Genome Announc.">
        <title>Draft Genome Sequence of Kocuria palustris PEL.</title>
        <authorList>
            <person name="Sharma G."/>
            <person name="Khatri I."/>
            <person name="Subramanian S."/>
        </authorList>
    </citation>
    <scope>NUCLEOTIDE SEQUENCE [LARGE SCALE GENOMIC DNA]</scope>
    <source>
        <strain evidence="1 2">PEL</strain>
    </source>
</reference>
<proteinExistence type="predicted"/>
<evidence type="ECO:0000313" key="1">
    <source>
        <dbReference type="EMBL" id="EME36734.1"/>
    </source>
</evidence>
<accession>M2YDN4</accession>
<dbReference type="Proteomes" id="UP000009877">
    <property type="component" value="Unassembled WGS sequence"/>
</dbReference>
<dbReference type="Gene3D" id="1.10.357.10">
    <property type="entry name" value="Tetracycline Repressor, domain 2"/>
    <property type="match status" value="1"/>
</dbReference>
<name>M2YDN4_9MICC</name>
<organism evidence="1 2">
    <name type="scientific">Kocuria palustris PEL</name>
    <dbReference type="NCBI Taxonomy" id="1236550"/>
    <lineage>
        <taxon>Bacteria</taxon>
        <taxon>Bacillati</taxon>
        <taxon>Actinomycetota</taxon>
        <taxon>Actinomycetes</taxon>
        <taxon>Micrococcales</taxon>
        <taxon>Micrococcaceae</taxon>
        <taxon>Kocuria</taxon>
    </lineage>
</organism>
<dbReference type="AlphaFoldDB" id="M2YDN4"/>
<protein>
    <submittedName>
        <fullName evidence="1">Transcriptional regulator, TetR family</fullName>
    </submittedName>
</protein>
<gene>
    <name evidence="1" type="ORF">C884_02544</name>
</gene>
<comment type="caution">
    <text evidence="1">The sequence shown here is derived from an EMBL/GenBank/DDBJ whole genome shotgun (WGS) entry which is preliminary data.</text>
</comment>
<sequence length="164" mass="18206">MGISQRTFFNYFPTKDHAVMGVREPIIPEGVAERPPEGASTLRGVVELYMQLVASAMPANSANFRVRLMQTHPDLGRLLKDTMHGCEHIVRDLLRGWAEQSLEPRMLGPGHDLDERISMLVLTAGAALRFVFSRPDRVPGSDPSPEDLDHAVDVLVSLIRTDHA</sequence>
<evidence type="ECO:0000313" key="2">
    <source>
        <dbReference type="Proteomes" id="UP000009877"/>
    </source>
</evidence>